<feature type="transmembrane region" description="Helical" evidence="6">
    <location>
        <begin position="221"/>
        <end position="243"/>
    </location>
</feature>
<feature type="transmembrane region" description="Helical" evidence="6">
    <location>
        <begin position="255"/>
        <end position="279"/>
    </location>
</feature>
<dbReference type="AlphaFoldDB" id="A0A2A4HZB1"/>
<name>A0A2A4HZB1_9SPHN</name>
<dbReference type="GO" id="GO:0022857">
    <property type="term" value="F:transmembrane transporter activity"/>
    <property type="evidence" value="ECO:0007669"/>
    <property type="project" value="InterPro"/>
</dbReference>
<evidence type="ECO:0000259" key="7">
    <source>
        <dbReference type="PROSITE" id="PS50850"/>
    </source>
</evidence>
<accession>A0A2A4HZB1</accession>
<feature type="transmembrane region" description="Helical" evidence="6">
    <location>
        <begin position="111"/>
        <end position="133"/>
    </location>
</feature>
<feature type="transmembrane region" description="Helical" evidence="6">
    <location>
        <begin position="318"/>
        <end position="341"/>
    </location>
</feature>
<dbReference type="CDD" id="cd17328">
    <property type="entry name" value="MFS_spinster_like"/>
    <property type="match status" value="1"/>
</dbReference>
<dbReference type="GO" id="GO:0016020">
    <property type="term" value="C:membrane"/>
    <property type="evidence" value="ECO:0007669"/>
    <property type="project" value="UniProtKB-SubCell"/>
</dbReference>
<dbReference type="EMBL" id="NWVD01000003">
    <property type="protein sequence ID" value="PCG09018.1"/>
    <property type="molecule type" value="Genomic_DNA"/>
</dbReference>
<evidence type="ECO:0000256" key="4">
    <source>
        <dbReference type="ARBA" id="ARBA00022989"/>
    </source>
</evidence>
<keyword evidence="3 6" id="KW-0812">Transmembrane</keyword>
<dbReference type="InterPro" id="IPR036259">
    <property type="entry name" value="MFS_trans_sf"/>
</dbReference>
<organism evidence="8 9">
    <name type="scientific">Sphingomonas ginsenosidimutans</name>
    <dbReference type="NCBI Taxonomy" id="862134"/>
    <lineage>
        <taxon>Bacteria</taxon>
        <taxon>Pseudomonadati</taxon>
        <taxon>Pseudomonadota</taxon>
        <taxon>Alphaproteobacteria</taxon>
        <taxon>Sphingomonadales</taxon>
        <taxon>Sphingomonadaceae</taxon>
        <taxon>Sphingomonas</taxon>
    </lineage>
</organism>
<feature type="transmembrane region" description="Helical" evidence="6">
    <location>
        <begin position="145"/>
        <end position="168"/>
    </location>
</feature>
<dbReference type="PANTHER" id="PTHR23505:SF79">
    <property type="entry name" value="PROTEIN SPINSTER"/>
    <property type="match status" value="1"/>
</dbReference>
<feature type="domain" description="Major facilitator superfamily (MFS) profile" evidence="7">
    <location>
        <begin position="19"/>
        <end position="413"/>
    </location>
</feature>
<keyword evidence="9" id="KW-1185">Reference proteome</keyword>
<feature type="transmembrane region" description="Helical" evidence="6">
    <location>
        <begin position="174"/>
        <end position="194"/>
    </location>
</feature>
<keyword evidence="5 6" id="KW-0472">Membrane</keyword>
<dbReference type="PANTHER" id="PTHR23505">
    <property type="entry name" value="SPINSTER"/>
    <property type="match status" value="1"/>
</dbReference>
<feature type="transmembrane region" description="Helical" evidence="6">
    <location>
        <begin position="85"/>
        <end position="105"/>
    </location>
</feature>
<dbReference type="SUPFAM" id="SSF103473">
    <property type="entry name" value="MFS general substrate transporter"/>
    <property type="match status" value="1"/>
</dbReference>
<sequence length="420" mass="43912">MTFVGQTNQSAAPTRPGVTLAMLLLVYSFNFLDRQILSILAQPVKADLDLTDAQLGMLGGLAFAILYSTLAIPLALLADRTSRTWVITISLAVWSGFTALCGAAGSFTQMFLFRLGVGVGEAGGVAPSYALIADTFRPEWRARALAIYSLGIPLGAAAGVLLGGYIAAAVEWRTAFFAVGIAGLAIAPAFRWLVRDPPRAAATTDREPIGRVFAILAVKPAFWLLAFGAAAGSMCGYGVAFWLPSLVMRSFGLTLVGTGQFIGALLLSGGVAGILLGGTLGDRLGARDRRWYALLPALCYVAGTPLFIAGVLSGSATAAFALFVVPQALVYVWLGPVLTAVQHLVPAHMRATASASFLLINNLIGLGLGSWVIGRLSDTLVPTYGAQSLRYAIAAGLCLYLVAGALMALASRRLARDWVA</sequence>
<proteinExistence type="predicted"/>
<evidence type="ECO:0000313" key="8">
    <source>
        <dbReference type="EMBL" id="PCG09018.1"/>
    </source>
</evidence>
<reference evidence="8 9" key="1">
    <citation type="submission" date="2017-09" db="EMBL/GenBank/DDBJ databases">
        <title>Sphingomonas ginsenosidimutans KACC 14949, whole genome shotgun sequence.</title>
        <authorList>
            <person name="Feng G."/>
            <person name="Zhu H."/>
        </authorList>
    </citation>
    <scope>NUCLEOTIDE SEQUENCE [LARGE SCALE GENOMIC DNA]</scope>
    <source>
        <strain evidence="8 9">KACC 14949</strain>
    </source>
</reference>
<dbReference type="Pfam" id="PF07690">
    <property type="entry name" value="MFS_1"/>
    <property type="match status" value="1"/>
</dbReference>
<dbReference type="PROSITE" id="PS50850">
    <property type="entry name" value="MFS"/>
    <property type="match status" value="1"/>
</dbReference>
<dbReference type="InterPro" id="IPR011701">
    <property type="entry name" value="MFS"/>
</dbReference>
<feature type="transmembrane region" description="Helical" evidence="6">
    <location>
        <begin position="353"/>
        <end position="374"/>
    </location>
</feature>
<evidence type="ECO:0000256" key="6">
    <source>
        <dbReference type="SAM" id="Phobius"/>
    </source>
</evidence>
<protein>
    <submittedName>
        <fullName evidence="8">MFS transporter</fullName>
    </submittedName>
</protein>
<evidence type="ECO:0000256" key="2">
    <source>
        <dbReference type="ARBA" id="ARBA00022448"/>
    </source>
</evidence>
<feature type="transmembrane region" description="Helical" evidence="6">
    <location>
        <begin position="55"/>
        <end position="78"/>
    </location>
</feature>
<evidence type="ECO:0000256" key="3">
    <source>
        <dbReference type="ARBA" id="ARBA00022692"/>
    </source>
</evidence>
<evidence type="ECO:0000256" key="1">
    <source>
        <dbReference type="ARBA" id="ARBA00004141"/>
    </source>
</evidence>
<dbReference type="Proteomes" id="UP000218784">
    <property type="component" value="Unassembled WGS sequence"/>
</dbReference>
<feature type="transmembrane region" description="Helical" evidence="6">
    <location>
        <begin position="291"/>
        <end position="312"/>
    </location>
</feature>
<evidence type="ECO:0000313" key="9">
    <source>
        <dbReference type="Proteomes" id="UP000218784"/>
    </source>
</evidence>
<evidence type="ECO:0000256" key="5">
    <source>
        <dbReference type="ARBA" id="ARBA00023136"/>
    </source>
</evidence>
<feature type="transmembrane region" description="Helical" evidence="6">
    <location>
        <begin position="389"/>
        <end position="410"/>
    </location>
</feature>
<dbReference type="InterPro" id="IPR044770">
    <property type="entry name" value="MFS_spinster-like"/>
</dbReference>
<comment type="caution">
    <text evidence="8">The sequence shown here is derived from an EMBL/GenBank/DDBJ whole genome shotgun (WGS) entry which is preliminary data.</text>
</comment>
<dbReference type="Gene3D" id="1.20.1250.20">
    <property type="entry name" value="MFS general substrate transporter like domains"/>
    <property type="match status" value="2"/>
</dbReference>
<keyword evidence="2" id="KW-0813">Transport</keyword>
<dbReference type="InterPro" id="IPR020846">
    <property type="entry name" value="MFS_dom"/>
</dbReference>
<gene>
    <name evidence="8" type="ORF">COA17_08945</name>
</gene>
<keyword evidence="4 6" id="KW-1133">Transmembrane helix</keyword>
<comment type="subcellular location">
    <subcellularLocation>
        <location evidence="1">Membrane</location>
        <topology evidence="1">Multi-pass membrane protein</topology>
    </subcellularLocation>
</comment>